<keyword evidence="9" id="KW-0368">Histidine biosynthesis</keyword>
<keyword evidence="7 13" id="KW-0378">Hydrolase</keyword>
<name>B3QWI6_CHLT3</name>
<dbReference type="InterPro" id="IPR020583">
    <property type="entry name" value="Inositol_monoP_metal-BS"/>
</dbReference>
<gene>
    <name evidence="13" type="ordered locus">Ctha_2295</name>
</gene>
<evidence type="ECO:0000256" key="1">
    <source>
        <dbReference type="ARBA" id="ARBA00001946"/>
    </source>
</evidence>
<evidence type="ECO:0000256" key="11">
    <source>
        <dbReference type="NCBIfam" id="TIGR02067"/>
    </source>
</evidence>
<dbReference type="PANTHER" id="PTHR20854:SF4">
    <property type="entry name" value="INOSITOL-1-MONOPHOSPHATASE-RELATED"/>
    <property type="match status" value="1"/>
</dbReference>
<dbReference type="SUPFAM" id="SSF56655">
    <property type="entry name" value="Carbohydrate phosphatase"/>
    <property type="match status" value="1"/>
</dbReference>
<evidence type="ECO:0000313" key="13">
    <source>
        <dbReference type="EMBL" id="ACF14746.1"/>
    </source>
</evidence>
<evidence type="ECO:0000256" key="4">
    <source>
        <dbReference type="ARBA" id="ARBA00013085"/>
    </source>
</evidence>
<dbReference type="PRINTS" id="PR00377">
    <property type="entry name" value="IMPHPHTASES"/>
</dbReference>
<dbReference type="GO" id="GO:0000105">
    <property type="term" value="P:L-histidine biosynthetic process"/>
    <property type="evidence" value="ECO:0007669"/>
    <property type="project" value="UniProtKB-UniRule"/>
</dbReference>
<keyword evidence="14" id="KW-1185">Reference proteome</keyword>
<dbReference type="RefSeq" id="WP_012500828.1">
    <property type="nucleotide sequence ID" value="NC_011026.1"/>
</dbReference>
<dbReference type="AlphaFoldDB" id="B3QWI6"/>
<dbReference type="EC" id="3.1.3.15" evidence="4 11"/>
<comment type="catalytic activity">
    <reaction evidence="10">
        <text>L-histidinol phosphate + H2O = L-histidinol + phosphate</text>
        <dbReference type="Rhea" id="RHEA:14465"/>
        <dbReference type="ChEBI" id="CHEBI:15377"/>
        <dbReference type="ChEBI" id="CHEBI:43474"/>
        <dbReference type="ChEBI" id="CHEBI:57699"/>
        <dbReference type="ChEBI" id="CHEBI:57980"/>
        <dbReference type="EC" id="3.1.3.15"/>
    </reaction>
</comment>
<dbReference type="OrthoDB" id="9772456at2"/>
<dbReference type="CDD" id="cd01641">
    <property type="entry name" value="Bacterial_IMPase_like_1"/>
    <property type="match status" value="1"/>
</dbReference>
<dbReference type="STRING" id="517418.Ctha_2295"/>
<accession>B3QWI6</accession>
<dbReference type="NCBIfam" id="TIGR02067">
    <property type="entry name" value="his_9_HisN"/>
    <property type="match status" value="1"/>
</dbReference>
<comment type="cofactor">
    <cofactor evidence="1 12">
        <name>Mg(2+)</name>
        <dbReference type="ChEBI" id="CHEBI:18420"/>
    </cofactor>
</comment>
<evidence type="ECO:0000256" key="3">
    <source>
        <dbReference type="ARBA" id="ARBA00009759"/>
    </source>
</evidence>
<dbReference type="InterPro" id="IPR000760">
    <property type="entry name" value="Inositol_monophosphatase-like"/>
</dbReference>
<dbReference type="UniPathway" id="UPA00031">
    <property type="reaction ID" value="UER00013"/>
</dbReference>
<dbReference type="GO" id="GO:0007165">
    <property type="term" value="P:signal transduction"/>
    <property type="evidence" value="ECO:0007669"/>
    <property type="project" value="TreeGrafter"/>
</dbReference>
<dbReference type="Pfam" id="PF00459">
    <property type="entry name" value="Inositol_P"/>
    <property type="match status" value="1"/>
</dbReference>
<reference evidence="13 14" key="1">
    <citation type="submission" date="2008-06" db="EMBL/GenBank/DDBJ databases">
        <title>Complete sequence of Chloroherpeton thalassium ATCC 35110.</title>
        <authorList>
            <consortium name="US DOE Joint Genome Institute"/>
            <person name="Lucas S."/>
            <person name="Copeland A."/>
            <person name="Lapidus A."/>
            <person name="Glavina del Rio T."/>
            <person name="Dalin E."/>
            <person name="Tice H."/>
            <person name="Bruce D."/>
            <person name="Goodwin L."/>
            <person name="Pitluck S."/>
            <person name="Schmutz J."/>
            <person name="Larimer F."/>
            <person name="Land M."/>
            <person name="Hauser L."/>
            <person name="Kyrpides N."/>
            <person name="Mikhailova N."/>
            <person name="Liu Z."/>
            <person name="Li T."/>
            <person name="Zhao F."/>
            <person name="Overmann J."/>
            <person name="Bryant D.A."/>
            <person name="Richardson P."/>
        </authorList>
    </citation>
    <scope>NUCLEOTIDE SEQUENCE [LARGE SCALE GENOMIC DNA]</scope>
    <source>
        <strain evidence="14">ATCC 35110 / GB-78</strain>
    </source>
</reference>
<dbReference type="FunFam" id="3.30.540.10:FF:000003">
    <property type="entry name" value="Inositol-1-monophosphatase"/>
    <property type="match status" value="1"/>
</dbReference>
<sequence length="253" mass="27920">MSPELDFALTAAKEAGQITLKYFRQKSLKVDKKRDRTPVTQADREAETKIREQLQKFFPKDGILGEEFDEKGTENQRRWIIDPIDGTKSFIHGVPLYGVMIGFEDAGALKLGVVNFPALSLCYYAEKGKGAFMNDEKISVSEIADFDEATLACIGGEYLMDTESTHPFDTIKTKAGLVRGWGDCYAHMLVASGQADLAIDPEMNSWDCAAIIPIMEEAGGKCFDYNGVNTMSGRGLVSTNAQLGDKLLSMLYK</sequence>
<keyword evidence="6 12" id="KW-0479">Metal-binding</keyword>
<feature type="binding site" evidence="12">
    <location>
        <position position="85"/>
    </location>
    <ligand>
        <name>Mg(2+)</name>
        <dbReference type="ChEBI" id="CHEBI:18420"/>
        <label>1</label>
        <note>catalytic</note>
    </ligand>
</feature>
<comment type="pathway">
    <text evidence="2">Amino-acid biosynthesis; L-histidine biosynthesis; L-histidine from 5-phospho-alpha-D-ribose 1-diphosphate: step 8/9.</text>
</comment>
<feature type="binding site" evidence="12">
    <location>
        <position position="82"/>
    </location>
    <ligand>
        <name>Mg(2+)</name>
        <dbReference type="ChEBI" id="CHEBI:18420"/>
        <label>1</label>
        <note>catalytic</note>
    </ligand>
</feature>
<comment type="similarity">
    <text evidence="3">Belongs to the inositol monophosphatase superfamily.</text>
</comment>
<dbReference type="GO" id="GO:0046872">
    <property type="term" value="F:metal ion binding"/>
    <property type="evidence" value="ECO:0007669"/>
    <property type="project" value="UniProtKB-KW"/>
</dbReference>
<organism evidence="13 14">
    <name type="scientific">Chloroherpeton thalassium (strain ATCC 35110 / GB-78)</name>
    <dbReference type="NCBI Taxonomy" id="517418"/>
    <lineage>
        <taxon>Bacteria</taxon>
        <taxon>Pseudomonadati</taxon>
        <taxon>Chlorobiota</taxon>
        <taxon>Chlorobiia</taxon>
        <taxon>Chlorobiales</taxon>
        <taxon>Chloroherpetonaceae</taxon>
        <taxon>Chloroherpeton</taxon>
    </lineage>
</organism>
<dbReference type="Proteomes" id="UP000001208">
    <property type="component" value="Chromosome"/>
</dbReference>
<dbReference type="GO" id="GO:0008934">
    <property type="term" value="F:inositol monophosphate 1-phosphatase activity"/>
    <property type="evidence" value="ECO:0007669"/>
    <property type="project" value="TreeGrafter"/>
</dbReference>
<dbReference type="Gene3D" id="3.30.540.10">
    <property type="entry name" value="Fructose-1,6-Bisphosphatase, subunit A, domain 1"/>
    <property type="match status" value="1"/>
</dbReference>
<dbReference type="EMBL" id="CP001100">
    <property type="protein sequence ID" value="ACF14746.1"/>
    <property type="molecule type" value="Genomic_DNA"/>
</dbReference>
<evidence type="ECO:0000256" key="10">
    <source>
        <dbReference type="ARBA" id="ARBA00049158"/>
    </source>
</evidence>
<evidence type="ECO:0000256" key="5">
    <source>
        <dbReference type="ARBA" id="ARBA00022605"/>
    </source>
</evidence>
<dbReference type="PROSITE" id="PS00629">
    <property type="entry name" value="IMP_1"/>
    <property type="match status" value="1"/>
</dbReference>
<evidence type="ECO:0000256" key="12">
    <source>
        <dbReference type="PIRSR" id="PIRSR600760-2"/>
    </source>
</evidence>
<evidence type="ECO:0000313" key="14">
    <source>
        <dbReference type="Proteomes" id="UP000001208"/>
    </source>
</evidence>
<evidence type="ECO:0000256" key="2">
    <source>
        <dbReference type="ARBA" id="ARBA00004970"/>
    </source>
</evidence>
<dbReference type="Gene3D" id="3.40.190.80">
    <property type="match status" value="1"/>
</dbReference>
<dbReference type="GO" id="GO:0006020">
    <property type="term" value="P:inositol metabolic process"/>
    <property type="evidence" value="ECO:0007669"/>
    <property type="project" value="TreeGrafter"/>
</dbReference>
<evidence type="ECO:0000256" key="6">
    <source>
        <dbReference type="ARBA" id="ARBA00022723"/>
    </source>
</evidence>
<keyword evidence="8 12" id="KW-0460">Magnesium</keyword>
<protein>
    <recommendedName>
        <fullName evidence="4 11">Histidinol-phosphatase</fullName>
        <ecNumber evidence="4 11">3.1.3.15</ecNumber>
    </recommendedName>
</protein>
<evidence type="ECO:0000256" key="7">
    <source>
        <dbReference type="ARBA" id="ARBA00022801"/>
    </source>
</evidence>
<evidence type="ECO:0000256" key="9">
    <source>
        <dbReference type="ARBA" id="ARBA00023102"/>
    </source>
</evidence>
<feature type="binding site" evidence="12">
    <location>
        <position position="66"/>
    </location>
    <ligand>
        <name>Mg(2+)</name>
        <dbReference type="ChEBI" id="CHEBI:18420"/>
        <label>1</label>
        <note>catalytic</note>
    </ligand>
</feature>
<dbReference type="KEGG" id="cts:Ctha_2295"/>
<dbReference type="InterPro" id="IPR011809">
    <property type="entry name" value="His_9_proposed"/>
</dbReference>
<keyword evidence="5" id="KW-0028">Amino-acid biosynthesis</keyword>
<dbReference type="GO" id="GO:0004401">
    <property type="term" value="F:histidinol-phosphatase activity"/>
    <property type="evidence" value="ECO:0007669"/>
    <property type="project" value="UniProtKB-UniRule"/>
</dbReference>
<dbReference type="PANTHER" id="PTHR20854">
    <property type="entry name" value="INOSITOL MONOPHOSPHATASE"/>
    <property type="match status" value="1"/>
</dbReference>
<evidence type="ECO:0000256" key="8">
    <source>
        <dbReference type="ARBA" id="ARBA00022842"/>
    </source>
</evidence>
<feature type="binding site" evidence="12">
    <location>
        <position position="84"/>
    </location>
    <ligand>
        <name>Mg(2+)</name>
        <dbReference type="ChEBI" id="CHEBI:18420"/>
        <label>1</label>
        <note>catalytic</note>
    </ligand>
</feature>
<dbReference type="HOGENOM" id="CLU_044118_4_0_10"/>
<dbReference type="eggNOG" id="COG0483">
    <property type="taxonomic scope" value="Bacteria"/>
</dbReference>
<feature type="binding site" evidence="12">
    <location>
        <position position="207"/>
    </location>
    <ligand>
        <name>Mg(2+)</name>
        <dbReference type="ChEBI" id="CHEBI:18420"/>
        <label>1</label>
        <note>catalytic</note>
    </ligand>
</feature>
<proteinExistence type="inferred from homology"/>